<dbReference type="InterPro" id="IPR029021">
    <property type="entry name" value="Prot-tyrosine_phosphatase-like"/>
</dbReference>
<dbReference type="InterPro" id="IPR033421">
    <property type="entry name" value="Rit1_DUSP-like"/>
</dbReference>
<dbReference type="GO" id="GO:0016740">
    <property type="term" value="F:transferase activity"/>
    <property type="evidence" value="ECO:0007669"/>
    <property type="project" value="UniProtKB-KW"/>
</dbReference>
<evidence type="ECO:0000256" key="1">
    <source>
        <dbReference type="SAM" id="Coils"/>
    </source>
</evidence>
<dbReference type="SUPFAM" id="SSF52799">
    <property type="entry name" value="(Phosphotyrosine protein) phosphatases II"/>
    <property type="match status" value="1"/>
</dbReference>
<evidence type="ECO:0000313" key="4">
    <source>
        <dbReference type="EMBL" id="GKT35365.1"/>
    </source>
</evidence>
<evidence type="ECO:0000313" key="5">
    <source>
        <dbReference type="Proteomes" id="UP001057375"/>
    </source>
</evidence>
<dbReference type="PANTHER" id="PTHR31811:SF0">
    <property type="entry name" value="TRNA A64-2'-O-RIBOSYLPHOSPHATE TRANSFERASE"/>
    <property type="match status" value="1"/>
</dbReference>
<proteinExistence type="predicted"/>
<keyword evidence="4" id="KW-0808">Transferase</keyword>
<accession>A0ABQ5KWF9</accession>
<dbReference type="EMBL" id="BQXS01010974">
    <property type="protein sequence ID" value="GKT35365.1"/>
    <property type="molecule type" value="Genomic_DNA"/>
</dbReference>
<feature type="domain" description="Rit1 N-terminal" evidence="3">
    <location>
        <begin position="174"/>
        <end position="348"/>
    </location>
</feature>
<keyword evidence="1" id="KW-0175">Coiled coil</keyword>
<name>A0ABQ5KWF9_9EUKA</name>
<dbReference type="Gene3D" id="3.90.190.10">
    <property type="entry name" value="Protein tyrosine phosphatase superfamily"/>
    <property type="match status" value="1"/>
</dbReference>
<feature type="domain" description="Rit1 DUSP-like" evidence="2">
    <location>
        <begin position="505"/>
        <end position="640"/>
    </location>
</feature>
<dbReference type="Pfam" id="PF04179">
    <property type="entry name" value="Init_tRNA_PT"/>
    <property type="match status" value="1"/>
</dbReference>
<evidence type="ECO:0000259" key="2">
    <source>
        <dbReference type="Pfam" id="PF04179"/>
    </source>
</evidence>
<dbReference type="InterPro" id="IPR007306">
    <property type="entry name" value="Rit1"/>
</dbReference>
<gene>
    <name evidence="4" type="ORF">ADUPG1_008538</name>
</gene>
<protein>
    <submittedName>
        <fullName evidence="4">tRNA A64-2'-O-ribosylphosphate transferase like protein</fullName>
    </submittedName>
</protein>
<sequence length="646" mass="71955">MLAYQRSGFALVDITRGGKFLPDSFSKTIPIWCCVLNCASIIIQKQLSPEKVFELVKSDSHTEISSDGQEIDLRLESSDEQRFAYVSGDDQHEPSFGLDIDEYSIEYEEEEEEEEVSEAEKHQYKEDKTIVPEDPLSYFHDQPFLSMVESYFSFAPKIDDSSQSIPLIIPPFFPPTVNKHERDIIRSLLPSLIKSLLDRTDLHGIIKTLSHPLVPLFIAQPQWLQHAQDMLLSPHVSLPPTSSERPDGADWRKSVLTRSVVPWRMIATVRSLRAGGFCPVVCVNASTYTPNPEYCVWKFPSSQPAIFRSLSFYYIQGAGDDEESWSLGLKPEIFRTFRGQIFGTEDCTISSISGHSLQASLSTESISDRIRKIVLAIVKKNLIIQGTGCSKLPGMDLSVGASSVINIGKNFIPCWSHGDEGCEMSSKEYTYIVNVGSRCRAEIMLDHVIKNKKDIKIVFEKDQAFGDEESRTHLPSVVSSCSSGPVRLRQRVFAFSSVSMLADNYVYISSRDGNKGGKDLIPIMDIAVNIVHKAISRSEKVLICCDQGINRSVSVTVAFLSLWGGLDEGVNQFGDILPRFSLLPKIRTLEDIPSPSSEISKSPSAADVKAFSRCILARLSMIRMGAKPCRAVMKAVSIYLCNTFGV</sequence>
<feature type="domain" description="Rit1 N-terminal" evidence="3">
    <location>
        <begin position="3"/>
        <end position="52"/>
    </location>
</feature>
<dbReference type="Pfam" id="PF17184">
    <property type="entry name" value="Rit1_C"/>
    <property type="match status" value="2"/>
</dbReference>
<reference evidence="4" key="1">
    <citation type="submission" date="2022-03" db="EMBL/GenBank/DDBJ databases">
        <title>Draft genome sequence of Aduncisulcus paluster, a free-living microaerophilic Fornicata.</title>
        <authorList>
            <person name="Yuyama I."/>
            <person name="Kume K."/>
            <person name="Tamura T."/>
            <person name="Inagaki Y."/>
            <person name="Hashimoto T."/>
        </authorList>
    </citation>
    <scope>NUCLEOTIDE SEQUENCE</scope>
    <source>
        <strain evidence="4">NY0171</strain>
    </source>
</reference>
<comment type="caution">
    <text evidence="4">The sequence shown here is derived from an EMBL/GenBank/DDBJ whole genome shotgun (WGS) entry which is preliminary data.</text>
</comment>
<evidence type="ECO:0000259" key="3">
    <source>
        <dbReference type="Pfam" id="PF17184"/>
    </source>
</evidence>
<feature type="coiled-coil region" evidence="1">
    <location>
        <begin position="100"/>
        <end position="127"/>
    </location>
</feature>
<keyword evidence="5" id="KW-1185">Reference proteome</keyword>
<dbReference type="InterPro" id="IPR033449">
    <property type="entry name" value="Rit1_N"/>
</dbReference>
<dbReference type="PANTHER" id="PTHR31811">
    <property type="entry name" value="TRNA A64-2'-O-RIBOSYLPHOSPHATE TRANSFERASE"/>
    <property type="match status" value="1"/>
</dbReference>
<dbReference type="Proteomes" id="UP001057375">
    <property type="component" value="Unassembled WGS sequence"/>
</dbReference>
<organism evidence="4 5">
    <name type="scientific">Aduncisulcus paluster</name>
    <dbReference type="NCBI Taxonomy" id="2918883"/>
    <lineage>
        <taxon>Eukaryota</taxon>
        <taxon>Metamonada</taxon>
        <taxon>Carpediemonas-like organisms</taxon>
        <taxon>Aduncisulcus</taxon>
    </lineage>
</organism>